<dbReference type="InterPro" id="IPR009758">
    <property type="entry name" value="DUF1326"/>
</dbReference>
<reference evidence="1" key="1">
    <citation type="submission" date="2018-05" db="EMBL/GenBank/DDBJ databases">
        <authorList>
            <person name="Lanie J.A."/>
            <person name="Ng W.-L."/>
            <person name="Kazmierczak K.M."/>
            <person name="Andrzejewski T.M."/>
            <person name="Davidsen T.M."/>
            <person name="Wayne K.J."/>
            <person name="Tettelin H."/>
            <person name="Glass J.I."/>
            <person name="Rusch D."/>
            <person name="Podicherti R."/>
            <person name="Tsui H.-C.T."/>
            <person name="Winkler M.E."/>
        </authorList>
    </citation>
    <scope>NUCLEOTIDE SEQUENCE</scope>
</reference>
<protein>
    <recommendedName>
        <fullName evidence="2">DUF1326 domain-containing protein</fullName>
    </recommendedName>
</protein>
<dbReference type="Pfam" id="PF07040">
    <property type="entry name" value="DUF1326"/>
    <property type="match status" value="1"/>
</dbReference>
<dbReference type="PIRSF" id="PIRSF033303">
    <property type="entry name" value="UCP033303"/>
    <property type="match status" value="1"/>
</dbReference>
<organism evidence="1">
    <name type="scientific">marine metagenome</name>
    <dbReference type="NCBI Taxonomy" id="408172"/>
    <lineage>
        <taxon>unclassified sequences</taxon>
        <taxon>metagenomes</taxon>
        <taxon>ecological metagenomes</taxon>
    </lineage>
</organism>
<evidence type="ECO:0000313" key="1">
    <source>
        <dbReference type="EMBL" id="SVB47982.1"/>
    </source>
</evidence>
<accession>A0A382ECA1</accession>
<dbReference type="InterPro" id="IPR014581">
    <property type="entry name" value="UCP033303"/>
</dbReference>
<dbReference type="EMBL" id="UINC01043647">
    <property type="protein sequence ID" value="SVB47982.1"/>
    <property type="molecule type" value="Genomic_DNA"/>
</dbReference>
<proteinExistence type="predicted"/>
<sequence>MTQPDAKQWQFSGESFESCNCEVNCPCIFGSPANYDSCDVNNAWHISTGRYGETSLDGLNFAIAFRTPKRMSDGNWISAIYIDDRATDEQREALRLIVSGDAGGGGFFARRKDLTGTFLGVKFVPIVYESAGRRRKVSIPNALEMEVEAVTGADPNQEVQLVNPPRAGDPGIYPTIIARAVAHSFGDYGLSWDNTGKSSYYRQFELSGP</sequence>
<dbReference type="AlphaFoldDB" id="A0A382ECA1"/>
<evidence type="ECO:0008006" key="2">
    <source>
        <dbReference type="Google" id="ProtNLM"/>
    </source>
</evidence>
<gene>
    <name evidence="1" type="ORF">METZ01_LOCUS200836</name>
</gene>
<name>A0A382ECA1_9ZZZZ</name>